<evidence type="ECO:0000313" key="1">
    <source>
        <dbReference type="EMBL" id="MDS1269816.1"/>
    </source>
</evidence>
<accession>A0ABU2H3E0</accession>
<protein>
    <recommendedName>
        <fullName evidence="3">AbiEi antitoxin of type IV toxin-antitoxin system</fullName>
    </recommendedName>
</protein>
<keyword evidence="2" id="KW-1185">Reference proteome</keyword>
<name>A0ABU2H3E0_9ACTN</name>
<sequence>MPVREPHPNHALNTLLREQDHVLSREQALALGFTPAAIKHRTRRGGPWRVGPRGVYFAFPTQPTRNQQQIAALLYAGPRSLLTGAAALGHYRMRYLPEPTDIDLLIPHDEAVLSRRGIDVHRTRRMPKPRMHGPFRLAPAYRAVADAVRKTSMPNVARALVSEAVQSGICTVAQLDTELRDGPIRDSAMLRDVLSEVMAGAASAPECEAVHLVKTSGLPQPLWNPKLLAPDGSLLCIPDAWWQEHLVALEIESYEWHVNAEHWARTLRRRALAAAHGVRVLPFTPRQIRSDPDGFIETLRLALAAPGVVIGR</sequence>
<comment type="caution">
    <text evidence="1">The sequence shown here is derived from an EMBL/GenBank/DDBJ whole genome shotgun (WGS) entry which is preliminary data.</text>
</comment>
<dbReference type="Proteomes" id="UP001250214">
    <property type="component" value="Unassembled WGS sequence"/>
</dbReference>
<gene>
    <name evidence="1" type="ORF">RIF23_05850</name>
</gene>
<evidence type="ECO:0000313" key="2">
    <source>
        <dbReference type="Proteomes" id="UP001250214"/>
    </source>
</evidence>
<proteinExistence type="predicted"/>
<dbReference type="EMBL" id="JAVLVT010000002">
    <property type="protein sequence ID" value="MDS1269816.1"/>
    <property type="molecule type" value="Genomic_DNA"/>
</dbReference>
<organism evidence="1 2">
    <name type="scientific">Lipingzhangella rawalii</name>
    <dbReference type="NCBI Taxonomy" id="2055835"/>
    <lineage>
        <taxon>Bacteria</taxon>
        <taxon>Bacillati</taxon>
        <taxon>Actinomycetota</taxon>
        <taxon>Actinomycetes</taxon>
        <taxon>Streptosporangiales</taxon>
        <taxon>Nocardiopsidaceae</taxon>
        <taxon>Lipingzhangella</taxon>
    </lineage>
</organism>
<dbReference type="RefSeq" id="WP_310911351.1">
    <property type="nucleotide sequence ID" value="NZ_JAVLVT010000002.1"/>
</dbReference>
<evidence type="ECO:0008006" key="3">
    <source>
        <dbReference type="Google" id="ProtNLM"/>
    </source>
</evidence>
<reference evidence="2" key="1">
    <citation type="submission" date="2023-07" db="EMBL/GenBank/DDBJ databases">
        <title>Novel species in the genus Lipingzhangella isolated from Sambhar Salt Lake.</title>
        <authorList>
            <person name="Jiya N."/>
            <person name="Kajale S."/>
            <person name="Sharma A."/>
        </authorList>
    </citation>
    <scope>NUCLEOTIDE SEQUENCE [LARGE SCALE GENOMIC DNA]</scope>
    <source>
        <strain evidence="2">LS1_29</strain>
    </source>
</reference>